<name>A0A1Q8RPP7_9PEZI</name>
<gene>
    <name evidence="1" type="ORF">CCHL11_09360</name>
</gene>
<dbReference type="OrthoDB" id="8062037at2759"/>
<dbReference type="AlphaFoldDB" id="A0A1Q8RPP7"/>
<comment type="caution">
    <text evidence="1">The sequence shown here is derived from an EMBL/GenBank/DDBJ whole genome shotgun (WGS) entry which is preliminary data.</text>
</comment>
<organism evidence="1 2">
    <name type="scientific">Colletotrichum chlorophyti</name>
    <dbReference type="NCBI Taxonomy" id="708187"/>
    <lineage>
        <taxon>Eukaryota</taxon>
        <taxon>Fungi</taxon>
        <taxon>Dikarya</taxon>
        <taxon>Ascomycota</taxon>
        <taxon>Pezizomycotina</taxon>
        <taxon>Sordariomycetes</taxon>
        <taxon>Hypocreomycetidae</taxon>
        <taxon>Glomerellales</taxon>
        <taxon>Glomerellaceae</taxon>
        <taxon>Colletotrichum</taxon>
    </lineage>
</organism>
<dbReference type="EMBL" id="MPGH01000131">
    <property type="protein sequence ID" value="OLN86316.1"/>
    <property type="molecule type" value="Genomic_DNA"/>
</dbReference>
<reference evidence="1 2" key="1">
    <citation type="submission" date="2016-11" db="EMBL/GenBank/DDBJ databases">
        <title>Draft Genome Assembly of Colletotrichum chlorophyti a pathogen of herbaceous plants.</title>
        <authorList>
            <person name="Gan P."/>
            <person name="Narusaka M."/>
            <person name="Tsushima A."/>
            <person name="Narusaka Y."/>
            <person name="Takano Y."/>
            <person name="Shirasu K."/>
        </authorList>
    </citation>
    <scope>NUCLEOTIDE SEQUENCE [LARGE SCALE GENOMIC DNA]</scope>
    <source>
        <strain evidence="1 2">NTL11</strain>
    </source>
</reference>
<sequence length="487" mass="54871">MCIHHVQIFQCPSPGNPSGGRAGGRTHTVRSNILCSDNFACPDSQLETRTSQYDHFCPSCTGEAPSVPRGSPQSEQWQRDVNEDAAWAHSFVGNFARSAILWTRTAFPAADVDMREVSEVWYRSLFLERRCKEKDHGAGKCRCEANGPLGYMHNAAAAARRHLTDQAAEKFDQDPRWQDGVSRQVLTDCHMAVSGMCREQNLFFKGGVSRQPLFSAKFTLKRMDSVNDTVDYYLKLVQGLILDDVKNKGTVWTHAHSLQEQGAQKRSSLVRWLAEILAYDNGIGDGRFGVALERLGWIIVPPEFRNTSGIDSLEMLAEIVSSIIQNQTPSRTFYGCLGSLRQFFASKREEWHVALTKYKGRKMIFESNVDLLDSGDVWPTPQAWGKCPICHEGFWDPPNTEPRSGYRETPAGVHMSDGGEPPVLVRDCRHYVGRNCLFNAWVRDPRLAHENPKCPEPGCKGELTFLYYQLHEVSRGFDIRMKPPGVL</sequence>
<dbReference type="Proteomes" id="UP000186583">
    <property type="component" value="Unassembled WGS sequence"/>
</dbReference>
<evidence type="ECO:0000313" key="1">
    <source>
        <dbReference type="EMBL" id="OLN86316.1"/>
    </source>
</evidence>
<protein>
    <submittedName>
        <fullName evidence="1">Uncharacterized protein</fullName>
    </submittedName>
</protein>
<accession>A0A1Q8RPP7</accession>
<keyword evidence="2" id="KW-1185">Reference proteome</keyword>
<evidence type="ECO:0000313" key="2">
    <source>
        <dbReference type="Proteomes" id="UP000186583"/>
    </source>
</evidence>
<proteinExistence type="predicted"/>